<keyword evidence="4" id="KW-0539">Nucleus</keyword>
<evidence type="ECO:0000256" key="2">
    <source>
        <dbReference type="ARBA" id="ARBA00005892"/>
    </source>
</evidence>
<proteinExistence type="inferred from homology"/>
<accession>A0ABN7P0L7</accession>
<keyword evidence="6" id="KW-1185">Reference proteome</keyword>
<evidence type="ECO:0000256" key="1">
    <source>
        <dbReference type="ARBA" id="ARBA00004123"/>
    </source>
</evidence>
<dbReference type="InterPro" id="IPR021827">
    <property type="entry name" value="Nup186/Nup192/Nup205"/>
</dbReference>
<comment type="subcellular location">
    <subcellularLocation>
        <location evidence="1">Nucleus</location>
    </subcellularLocation>
</comment>
<comment type="caution">
    <text evidence="5">The sequence shown here is derived from an EMBL/GenBank/DDBJ whole genome shotgun (WGS) entry which is preliminary data.</text>
</comment>
<organism evidence="5 6">
    <name type="scientific">Timema podura</name>
    <name type="common">Walking stick</name>
    <dbReference type="NCBI Taxonomy" id="61482"/>
    <lineage>
        <taxon>Eukaryota</taxon>
        <taxon>Metazoa</taxon>
        <taxon>Ecdysozoa</taxon>
        <taxon>Arthropoda</taxon>
        <taxon>Hexapoda</taxon>
        <taxon>Insecta</taxon>
        <taxon>Pterygota</taxon>
        <taxon>Neoptera</taxon>
        <taxon>Polyneoptera</taxon>
        <taxon>Phasmatodea</taxon>
        <taxon>Timematodea</taxon>
        <taxon>Timematoidea</taxon>
        <taxon>Timematidae</taxon>
        <taxon>Timema</taxon>
    </lineage>
</organism>
<dbReference type="EMBL" id="CAJPIN010015421">
    <property type="protein sequence ID" value="CAG2061321.1"/>
    <property type="molecule type" value="Genomic_DNA"/>
</dbReference>
<evidence type="ECO:0000256" key="3">
    <source>
        <dbReference type="ARBA" id="ARBA00022448"/>
    </source>
</evidence>
<dbReference type="Proteomes" id="UP001153148">
    <property type="component" value="Unassembled WGS sequence"/>
</dbReference>
<protein>
    <submittedName>
        <fullName evidence="5">Uncharacterized protein</fullName>
    </submittedName>
</protein>
<feature type="non-terminal residue" evidence="5">
    <location>
        <position position="138"/>
    </location>
</feature>
<comment type="similarity">
    <text evidence="2">Belongs to the NUP186/NUP192/NUP205 family.</text>
</comment>
<evidence type="ECO:0000313" key="6">
    <source>
        <dbReference type="Proteomes" id="UP001153148"/>
    </source>
</evidence>
<dbReference type="PANTHER" id="PTHR31344">
    <property type="entry name" value="NUCLEAR PORE COMPLEX PROTEIN NUP205"/>
    <property type="match status" value="1"/>
</dbReference>
<sequence length="138" mass="15976">VSELVRNLPLLSDTSFIPALVRELSQCVKPWECLGLQATTQLAWALALTTLRLSPNNLYTDRNVLEEDEIIVETAIDLKVFDFLHTVFLENKTIYKEQFYLQRLHTLITDFLVLMPNKVKELRTRGDETARTVQVYAH</sequence>
<keyword evidence="3" id="KW-0813">Transport</keyword>
<gene>
    <name evidence="5" type="ORF">TPAB3V08_LOCUS8275</name>
</gene>
<dbReference type="Pfam" id="PF11894">
    <property type="entry name" value="Nup192"/>
    <property type="match status" value="1"/>
</dbReference>
<evidence type="ECO:0000256" key="4">
    <source>
        <dbReference type="ARBA" id="ARBA00023242"/>
    </source>
</evidence>
<dbReference type="PANTHER" id="PTHR31344:SF0">
    <property type="entry name" value="NUCLEAR PORE COMPLEX PROTEIN NUP205"/>
    <property type="match status" value="1"/>
</dbReference>
<feature type="non-terminal residue" evidence="5">
    <location>
        <position position="1"/>
    </location>
</feature>
<reference evidence="5" key="1">
    <citation type="submission" date="2021-03" db="EMBL/GenBank/DDBJ databases">
        <authorList>
            <person name="Tran Van P."/>
        </authorList>
    </citation>
    <scope>NUCLEOTIDE SEQUENCE</scope>
</reference>
<evidence type="ECO:0000313" key="5">
    <source>
        <dbReference type="EMBL" id="CAG2061321.1"/>
    </source>
</evidence>
<name>A0ABN7P0L7_TIMPD</name>